<protein>
    <submittedName>
        <fullName evidence="1">Uncharacterized protein</fullName>
    </submittedName>
</protein>
<name>A0ABX3P5P0_9BACT</name>
<accession>A0ABX3P5P0</accession>
<keyword evidence="2" id="KW-1185">Reference proteome</keyword>
<gene>
    <name evidence="1" type="ORF">A4D02_03785</name>
</gene>
<comment type="caution">
    <text evidence="1">The sequence shown here is derived from an EMBL/GenBank/DDBJ whole genome shotgun (WGS) entry which is preliminary data.</text>
</comment>
<dbReference type="RefSeq" id="WP_041347627.1">
    <property type="nucleotide sequence ID" value="NZ_LWBO01000001.1"/>
</dbReference>
<dbReference type="Proteomes" id="UP000192277">
    <property type="component" value="Unassembled WGS sequence"/>
</dbReference>
<proteinExistence type="predicted"/>
<evidence type="ECO:0000313" key="1">
    <source>
        <dbReference type="EMBL" id="OQP55440.1"/>
    </source>
</evidence>
<evidence type="ECO:0000313" key="2">
    <source>
        <dbReference type="Proteomes" id="UP000192277"/>
    </source>
</evidence>
<reference evidence="1 2" key="1">
    <citation type="submission" date="2016-04" db="EMBL/GenBank/DDBJ databases">
        <authorList>
            <person name="Chen L."/>
            <person name="Zhuang W."/>
            <person name="Wang G."/>
        </authorList>
    </citation>
    <scope>NUCLEOTIDE SEQUENCE [LARGE SCALE GENOMIC DNA]</scope>
    <source>
        <strain evidence="2">GR20</strain>
    </source>
</reference>
<dbReference type="EMBL" id="LWBO01000001">
    <property type="protein sequence ID" value="OQP55440.1"/>
    <property type="molecule type" value="Genomic_DNA"/>
</dbReference>
<sequence length="87" mass="9801">MKRIETPLQASIRLDAFNRPVTLIGNNALQVQSPLWLRVMYTCLTSPSFLFASFLPVFKSFPGCNHFIKQISGVRTSAYLIPIELKG</sequence>
<organism evidence="1 2">
    <name type="scientific">Niastella koreensis</name>
    <dbReference type="NCBI Taxonomy" id="354356"/>
    <lineage>
        <taxon>Bacteria</taxon>
        <taxon>Pseudomonadati</taxon>
        <taxon>Bacteroidota</taxon>
        <taxon>Chitinophagia</taxon>
        <taxon>Chitinophagales</taxon>
        <taxon>Chitinophagaceae</taxon>
        <taxon>Niastella</taxon>
    </lineage>
</organism>